<dbReference type="AlphaFoldDB" id="A0A212TEU3"/>
<accession>A0A212TEU3</accession>
<dbReference type="InterPro" id="IPR029058">
    <property type="entry name" value="AB_hydrolase_fold"/>
</dbReference>
<sequence>MLYLVYSRFLMKFLFLLLALCGTIAATAQTAPAPLNATLDGYEYPFPVKYLPLRLEGQALRMAYMDVPASAKANSRTVLLLHGKNFFGAYWRETVKALTAAGFRVVVPDQIGFGKSSKPDIHYSFHQLAHNTKHLLDTLGIQRAVIVGHSIGGMLATRFALMYPTATEKLVLENPIGLEDYRVGVPFQTIDQAEASERKSTEESIRKYHATYYPHGYPKAHDEWLLPLAAQTRHPDFPQVARANALTFHMIYQQPVSYEFSRITVPTLLIIGQDDRTVVGKGLVKDPKVLATLGQYPELGRRNAAQIKGAKLVPLVGVGHIPHLEATPRFLEALLAFVK</sequence>
<protein>
    <submittedName>
        <fullName evidence="3">Pimeloyl-ACP methyl ester carboxylesterase</fullName>
    </submittedName>
</protein>
<evidence type="ECO:0000313" key="3">
    <source>
        <dbReference type="EMBL" id="SNC64549.1"/>
    </source>
</evidence>
<proteinExistence type="predicted"/>
<dbReference type="Pfam" id="PF00561">
    <property type="entry name" value="Abhydrolase_1"/>
    <property type="match status" value="1"/>
</dbReference>
<feature type="chain" id="PRO_5013256531" evidence="1">
    <location>
        <begin position="29"/>
        <end position="339"/>
    </location>
</feature>
<dbReference type="PANTHER" id="PTHR43798:SF33">
    <property type="entry name" value="HYDROLASE, PUTATIVE (AFU_ORTHOLOGUE AFUA_2G14860)-RELATED"/>
    <property type="match status" value="1"/>
</dbReference>
<dbReference type="EMBL" id="FYEW01000001">
    <property type="protein sequence ID" value="SNC64549.1"/>
    <property type="molecule type" value="Genomic_DNA"/>
</dbReference>
<dbReference type="Gene3D" id="3.40.50.1820">
    <property type="entry name" value="alpha/beta hydrolase"/>
    <property type="match status" value="1"/>
</dbReference>
<dbReference type="GO" id="GO:0016020">
    <property type="term" value="C:membrane"/>
    <property type="evidence" value="ECO:0007669"/>
    <property type="project" value="TreeGrafter"/>
</dbReference>
<dbReference type="InterPro" id="IPR050266">
    <property type="entry name" value="AB_hydrolase_sf"/>
</dbReference>
<dbReference type="PRINTS" id="PR00111">
    <property type="entry name" value="ABHYDROLASE"/>
</dbReference>
<evidence type="ECO:0000256" key="1">
    <source>
        <dbReference type="SAM" id="SignalP"/>
    </source>
</evidence>
<gene>
    <name evidence="3" type="ORF">SAMN06265337_1102</name>
</gene>
<feature type="domain" description="AB hydrolase-1" evidence="2">
    <location>
        <begin position="77"/>
        <end position="281"/>
    </location>
</feature>
<dbReference type="PRINTS" id="PR00412">
    <property type="entry name" value="EPOXHYDRLASE"/>
</dbReference>
<keyword evidence="4" id="KW-1185">Reference proteome</keyword>
<organism evidence="3 4">
    <name type="scientific">Hymenobacter gelipurpurascens</name>
    <dbReference type="NCBI Taxonomy" id="89968"/>
    <lineage>
        <taxon>Bacteria</taxon>
        <taxon>Pseudomonadati</taxon>
        <taxon>Bacteroidota</taxon>
        <taxon>Cytophagia</taxon>
        <taxon>Cytophagales</taxon>
        <taxon>Hymenobacteraceae</taxon>
        <taxon>Hymenobacter</taxon>
    </lineage>
</organism>
<dbReference type="PANTHER" id="PTHR43798">
    <property type="entry name" value="MONOACYLGLYCEROL LIPASE"/>
    <property type="match status" value="1"/>
</dbReference>
<dbReference type="SUPFAM" id="SSF53474">
    <property type="entry name" value="alpha/beta-Hydrolases"/>
    <property type="match status" value="1"/>
</dbReference>
<dbReference type="InterPro" id="IPR000639">
    <property type="entry name" value="Epox_hydrolase-like"/>
</dbReference>
<evidence type="ECO:0000259" key="2">
    <source>
        <dbReference type="Pfam" id="PF00561"/>
    </source>
</evidence>
<dbReference type="Proteomes" id="UP000198131">
    <property type="component" value="Unassembled WGS sequence"/>
</dbReference>
<reference evidence="4" key="1">
    <citation type="submission" date="2017-06" db="EMBL/GenBank/DDBJ databases">
        <authorList>
            <person name="Varghese N."/>
            <person name="Submissions S."/>
        </authorList>
    </citation>
    <scope>NUCLEOTIDE SEQUENCE [LARGE SCALE GENOMIC DNA]</scope>
    <source>
        <strain evidence="4">DSM 11116</strain>
    </source>
</reference>
<name>A0A212TEU3_9BACT</name>
<dbReference type="GO" id="GO:0046464">
    <property type="term" value="P:acylglycerol catabolic process"/>
    <property type="evidence" value="ECO:0007669"/>
    <property type="project" value="TreeGrafter"/>
</dbReference>
<dbReference type="GO" id="GO:0047372">
    <property type="term" value="F:monoacylglycerol lipase activity"/>
    <property type="evidence" value="ECO:0007669"/>
    <property type="project" value="TreeGrafter"/>
</dbReference>
<dbReference type="InterPro" id="IPR000073">
    <property type="entry name" value="AB_hydrolase_1"/>
</dbReference>
<evidence type="ECO:0000313" key="4">
    <source>
        <dbReference type="Proteomes" id="UP000198131"/>
    </source>
</evidence>
<feature type="signal peptide" evidence="1">
    <location>
        <begin position="1"/>
        <end position="28"/>
    </location>
</feature>
<keyword evidence="1" id="KW-0732">Signal</keyword>